<dbReference type="SUPFAM" id="SSF48371">
    <property type="entry name" value="ARM repeat"/>
    <property type="match status" value="1"/>
</dbReference>
<evidence type="ECO:0000259" key="1">
    <source>
        <dbReference type="PROSITE" id="PS50166"/>
    </source>
</evidence>
<reference evidence="3" key="2">
    <citation type="submission" date="2015-01" db="EMBL/GenBank/DDBJ databases">
        <title>Evolutionary Origins and Diversification of the Mycorrhizal Mutualists.</title>
        <authorList>
            <consortium name="DOE Joint Genome Institute"/>
            <consortium name="Mycorrhizal Genomics Consortium"/>
            <person name="Kohler A."/>
            <person name="Kuo A."/>
            <person name="Nagy L.G."/>
            <person name="Floudas D."/>
            <person name="Copeland A."/>
            <person name="Barry K.W."/>
            <person name="Cichocki N."/>
            <person name="Veneault-Fourrey C."/>
            <person name="LaButti K."/>
            <person name="Lindquist E.A."/>
            <person name="Lipzen A."/>
            <person name="Lundell T."/>
            <person name="Morin E."/>
            <person name="Murat C."/>
            <person name="Riley R."/>
            <person name="Ohm R."/>
            <person name="Sun H."/>
            <person name="Tunlid A."/>
            <person name="Henrissat B."/>
            <person name="Grigoriev I.V."/>
            <person name="Hibbett D.S."/>
            <person name="Martin F."/>
        </authorList>
    </citation>
    <scope>NUCLEOTIDE SEQUENCE [LARGE SCALE GENOMIC DNA]</scope>
    <source>
        <strain evidence="3">MUT 4182</strain>
    </source>
</reference>
<dbReference type="Pfam" id="PF24138">
    <property type="entry name" value="TPR_TNPO3_IPO13_2nd"/>
    <property type="match status" value="1"/>
</dbReference>
<keyword evidence="3" id="KW-1185">Reference proteome</keyword>
<gene>
    <name evidence="2" type="ORF">M407DRAFT_240683</name>
</gene>
<organism evidence="2 3">
    <name type="scientific">Tulasnella calospora MUT 4182</name>
    <dbReference type="NCBI Taxonomy" id="1051891"/>
    <lineage>
        <taxon>Eukaryota</taxon>
        <taxon>Fungi</taxon>
        <taxon>Dikarya</taxon>
        <taxon>Basidiomycota</taxon>
        <taxon>Agaricomycotina</taxon>
        <taxon>Agaricomycetes</taxon>
        <taxon>Cantharellales</taxon>
        <taxon>Tulasnellaceae</taxon>
        <taxon>Tulasnella</taxon>
    </lineage>
</organism>
<evidence type="ECO:0000313" key="3">
    <source>
        <dbReference type="Proteomes" id="UP000054248"/>
    </source>
</evidence>
<dbReference type="GO" id="GO:0005737">
    <property type="term" value="C:cytoplasm"/>
    <property type="evidence" value="ECO:0007669"/>
    <property type="project" value="TreeGrafter"/>
</dbReference>
<dbReference type="InterPro" id="IPR057942">
    <property type="entry name" value="TPR_TNPO3_IPO13_3rd"/>
</dbReference>
<dbReference type="InterPro" id="IPR051345">
    <property type="entry name" value="Importin_beta-like_NTR"/>
</dbReference>
<evidence type="ECO:0000313" key="2">
    <source>
        <dbReference type="EMBL" id="KIO34390.1"/>
    </source>
</evidence>
<dbReference type="InterPro" id="IPR057941">
    <property type="entry name" value="TPR_TNPO3_IPO13_2nd"/>
</dbReference>
<dbReference type="Pfam" id="PF24140">
    <property type="entry name" value="TPR_TNPO3_IPO13_3rd"/>
    <property type="match status" value="1"/>
</dbReference>
<reference evidence="2 3" key="1">
    <citation type="submission" date="2014-04" db="EMBL/GenBank/DDBJ databases">
        <authorList>
            <consortium name="DOE Joint Genome Institute"/>
            <person name="Kuo A."/>
            <person name="Girlanda M."/>
            <person name="Perotto S."/>
            <person name="Kohler A."/>
            <person name="Nagy L.G."/>
            <person name="Floudas D."/>
            <person name="Copeland A."/>
            <person name="Barry K.W."/>
            <person name="Cichocki N."/>
            <person name="Veneault-Fourrey C."/>
            <person name="LaButti K."/>
            <person name="Lindquist E.A."/>
            <person name="Lipzen A."/>
            <person name="Lundell T."/>
            <person name="Morin E."/>
            <person name="Murat C."/>
            <person name="Sun H."/>
            <person name="Tunlid A."/>
            <person name="Henrissat B."/>
            <person name="Grigoriev I.V."/>
            <person name="Hibbett D.S."/>
            <person name="Martin F."/>
            <person name="Nordberg H.P."/>
            <person name="Cantor M.N."/>
            <person name="Hua S.X."/>
        </authorList>
    </citation>
    <scope>NUCLEOTIDE SEQUENCE [LARGE SCALE GENOMIC DNA]</scope>
    <source>
        <strain evidence="2 3">MUT 4182</strain>
    </source>
</reference>
<dbReference type="EMBL" id="KN822943">
    <property type="protein sequence ID" value="KIO34390.1"/>
    <property type="molecule type" value="Genomic_DNA"/>
</dbReference>
<protein>
    <recommendedName>
        <fullName evidence="1">Importin N-terminal domain-containing protein</fullName>
    </recommendedName>
</protein>
<dbReference type="PANTHER" id="PTHR12363">
    <property type="entry name" value="TRANSPORTIN 3 AND IMPORTIN 13"/>
    <property type="match status" value="1"/>
</dbReference>
<dbReference type="Pfam" id="PF24139">
    <property type="entry name" value="TPR_TNPO3_IPO13_4th"/>
    <property type="match status" value="1"/>
</dbReference>
<dbReference type="InterPro" id="IPR016024">
    <property type="entry name" value="ARM-type_fold"/>
</dbReference>
<sequence length="938" mass="103749">MADVATESIQQVLAALEVFSGKPDKESLDKANAWLQNFQHAPESWPTCNVLLMSPDTPDAGRTFAAQTFRAKVTHDLHQLDASQRAGLRDTLIAAIQKYANGPRAVLIQLCLALSGLALQMKEWDNPVLDMINALGQNPATVPALLLFLTVLPEEVAGNTRIPMSTEEFRAQEAQLLTANGPEVLKLLTMYSQAEGITPAVQAQVFKCLRSWLQTGEVTPNMIAATPLFQVTFNGLVHEELFEPAIDVLCGLIHETQEIHENMDVIQALIPRLVALRSMLSTALQADDADKVRGYCRLFTEAGETYRLLILQHPESFFPLVEAIGECAAYHDLDIVPITFHFWFRLAQSIGKKPDVPKPFLDAYRSLMAVIIKDLHFPANPESMSPQERDEFRGFRHIMGDTLKDCCYVLGTDGCLLTTYEMITQALAKGSAGQPVSWQDIEAPLFSMRSMGAEVNPDDDDILPKIMDLIPQLPSHPRVRYAAIMVISRYTEWTDRHPTYIPFQLTYISAGFDDPDQEVAAASGQAMKYMCKDCRQHLVPFIPQLHTFVQSMGSKLLQDDRLQVYEAIAYVITSMPMEDAGQTLRLFCLDLVTHIHGTVSKPAAEKEELTSVADALELLETMLAVVQSFGEELPTACKDTAAEVYTVLDALIAKYGNVYFISERVCRVIKQGMQFFGITAAALAPSLLRRVGGAYQSTGFSSFLWLQGKVVAYYGTSPDPALQVALRETLEQSSAQTFAVLKVQAPSDIPDVIEDYLHLIIQMLTFCPDYVLLSPSFPPSFQAILTALTLVHPDIIYPALDLLWMILGHESMTPSASQPAKYAQYANTIRQTVSVNGFQFVGLLLTGLVTTFPEDSVHLVASLFRLLAGGWRAELATWLPPAVQQLPAPSLPAEARAKFLTDMGNALSNGNLDHVRSSILSLNRTSRRAKERSRDLVA</sequence>
<dbReference type="InterPro" id="IPR011989">
    <property type="entry name" value="ARM-like"/>
</dbReference>
<dbReference type="InterPro" id="IPR058537">
    <property type="entry name" value="TPR_TNPO3_IPO13_4th"/>
</dbReference>
<dbReference type="Pfam" id="PF03810">
    <property type="entry name" value="IBN_N"/>
    <property type="match status" value="1"/>
</dbReference>
<dbReference type="OrthoDB" id="435593at2759"/>
<dbReference type="STRING" id="1051891.A0A0C3QMV6"/>
<name>A0A0C3QMV6_9AGAM</name>
<dbReference type="Pfam" id="PF08389">
    <property type="entry name" value="Xpo1"/>
    <property type="match status" value="1"/>
</dbReference>
<dbReference type="InterPro" id="IPR001494">
    <property type="entry name" value="Importin-beta_N"/>
</dbReference>
<dbReference type="GO" id="GO:0031267">
    <property type="term" value="F:small GTPase binding"/>
    <property type="evidence" value="ECO:0007669"/>
    <property type="project" value="InterPro"/>
</dbReference>
<dbReference type="AlphaFoldDB" id="A0A0C3QMV6"/>
<dbReference type="Gene3D" id="1.25.10.10">
    <property type="entry name" value="Leucine-rich Repeat Variant"/>
    <property type="match status" value="1"/>
</dbReference>
<feature type="domain" description="Importin N-terminal" evidence="1">
    <location>
        <begin position="31"/>
        <end position="98"/>
    </location>
</feature>
<accession>A0A0C3QMV6</accession>
<dbReference type="HOGENOM" id="CLU_005996_0_1_1"/>
<dbReference type="GO" id="GO:0006606">
    <property type="term" value="P:protein import into nucleus"/>
    <property type="evidence" value="ECO:0007669"/>
    <property type="project" value="TreeGrafter"/>
</dbReference>
<dbReference type="PANTHER" id="PTHR12363:SF53">
    <property type="entry name" value="MRNA TRANSPORT REGULATOR MTR10"/>
    <property type="match status" value="1"/>
</dbReference>
<dbReference type="PROSITE" id="PS50166">
    <property type="entry name" value="IMPORTIN_B_NT"/>
    <property type="match status" value="1"/>
</dbReference>
<dbReference type="InterPro" id="IPR013598">
    <property type="entry name" value="Exportin-1/Importin-b-like"/>
</dbReference>
<dbReference type="SMART" id="SM00913">
    <property type="entry name" value="IBN_N"/>
    <property type="match status" value="1"/>
</dbReference>
<proteinExistence type="predicted"/>
<dbReference type="Proteomes" id="UP000054248">
    <property type="component" value="Unassembled WGS sequence"/>
</dbReference>